<protein>
    <submittedName>
        <fullName evidence="2">Uncharacterized protein</fullName>
    </submittedName>
</protein>
<feature type="compositionally biased region" description="Acidic residues" evidence="1">
    <location>
        <begin position="16"/>
        <end position="25"/>
    </location>
</feature>
<dbReference type="AlphaFoldDB" id="A0A9P1IWB5"/>
<dbReference type="OrthoDB" id="5794122at2759"/>
<sequence length="105" mass="11905">MYPFNRTTSIHADSHVEEEEDDSEEEIAGILENGNHHVYRNQIAETNTIISAEPKSPVEKTILASILELSDVNNKWVTTMRRSGKSGRNGMGQRESIFECSWRLA</sequence>
<name>A0A9P1IWB5_9PELO</name>
<proteinExistence type="predicted"/>
<organism evidence="2 3">
    <name type="scientific">Caenorhabditis angaria</name>
    <dbReference type="NCBI Taxonomy" id="860376"/>
    <lineage>
        <taxon>Eukaryota</taxon>
        <taxon>Metazoa</taxon>
        <taxon>Ecdysozoa</taxon>
        <taxon>Nematoda</taxon>
        <taxon>Chromadorea</taxon>
        <taxon>Rhabditida</taxon>
        <taxon>Rhabditina</taxon>
        <taxon>Rhabditomorpha</taxon>
        <taxon>Rhabditoidea</taxon>
        <taxon>Rhabditidae</taxon>
        <taxon>Peloderinae</taxon>
        <taxon>Caenorhabditis</taxon>
    </lineage>
</organism>
<reference evidence="2" key="1">
    <citation type="submission" date="2022-11" db="EMBL/GenBank/DDBJ databases">
        <authorList>
            <person name="Kikuchi T."/>
        </authorList>
    </citation>
    <scope>NUCLEOTIDE SEQUENCE</scope>
    <source>
        <strain evidence="2">PS1010</strain>
    </source>
</reference>
<feature type="compositionally biased region" description="Polar residues" evidence="1">
    <location>
        <begin position="1"/>
        <end position="11"/>
    </location>
</feature>
<gene>
    <name evidence="2" type="ORF">CAMP_LOCUS16105</name>
</gene>
<dbReference type="EMBL" id="CANHGI010000005">
    <property type="protein sequence ID" value="CAI5453468.1"/>
    <property type="molecule type" value="Genomic_DNA"/>
</dbReference>
<evidence type="ECO:0000313" key="3">
    <source>
        <dbReference type="Proteomes" id="UP001152747"/>
    </source>
</evidence>
<keyword evidence="3" id="KW-1185">Reference proteome</keyword>
<accession>A0A9P1IWB5</accession>
<evidence type="ECO:0000256" key="1">
    <source>
        <dbReference type="SAM" id="MobiDB-lite"/>
    </source>
</evidence>
<feature type="region of interest" description="Disordered" evidence="1">
    <location>
        <begin position="1"/>
        <end position="25"/>
    </location>
</feature>
<dbReference type="Proteomes" id="UP001152747">
    <property type="component" value="Unassembled WGS sequence"/>
</dbReference>
<comment type="caution">
    <text evidence="2">The sequence shown here is derived from an EMBL/GenBank/DDBJ whole genome shotgun (WGS) entry which is preliminary data.</text>
</comment>
<evidence type="ECO:0000313" key="2">
    <source>
        <dbReference type="EMBL" id="CAI5453468.1"/>
    </source>
</evidence>